<evidence type="ECO:0000313" key="12">
    <source>
        <dbReference type="Proteomes" id="UP000570517"/>
    </source>
</evidence>
<dbReference type="GO" id="GO:0016787">
    <property type="term" value="F:hydrolase activity"/>
    <property type="evidence" value="ECO:0007669"/>
    <property type="project" value="UniProtKB-UniRule"/>
</dbReference>
<dbReference type="SUPFAM" id="SSF52540">
    <property type="entry name" value="P-loop containing nucleoside triphosphate hydrolases"/>
    <property type="match status" value="1"/>
</dbReference>
<dbReference type="Proteomes" id="UP000570517">
    <property type="component" value="Unassembled WGS sequence"/>
</dbReference>
<dbReference type="AlphaFoldDB" id="A0A850PY67"/>
<evidence type="ECO:0000259" key="10">
    <source>
        <dbReference type="PROSITE" id="PS51198"/>
    </source>
</evidence>
<dbReference type="Pfam" id="PF13245">
    <property type="entry name" value="AAA_19"/>
    <property type="match status" value="1"/>
</dbReference>
<accession>A0A850PY67</accession>
<dbReference type="InterPro" id="IPR027417">
    <property type="entry name" value="P-loop_NTPase"/>
</dbReference>
<evidence type="ECO:0000313" key="11">
    <source>
        <dbReference type="EMBL" id="NVN52605.1"/>
    </source>
</evidence>
<dbReference type="PROSITE" id="PS51198">
    <property type="entry name" value="UVRD_HELICASE_ATP_BIND"/>
    <property type="match status" value="1"/>
</dbReference>
<name>A0A850PY67_9MYCO</name>
<dbReference type="Pfam" id="PF13361">
    <property type="entry name" value="UvrD_C"/>
    <property type="match status" value="1"/>
</dbReference>
<dbReference type="GO" id="GO:0000725">
    <property type="term" value="P:recombinational repair"/>
    <property type="evidence" value="ECO:0007669"/>
    <property type="project" value="TreeGrafter"/>
</dbReference>
<keyword evidence="3 9" id="KW-0347">Helicase</keyword>
<comment type="catalytic activity">
    <reaction evidence="8">
        <text>ATP + H2O = ADP + phosphate + H(+)</text>
        <dbReference type="Rhea" id="RHEA:13065"/>
        <dbReference type="ChEBI" id="CHEBI:15377"/>
        <dbReference type="ChEBI" id="CHEBI:15378"/>
        <dbReference type="ChEBI" id="CHEBI:30616"/>
        <dbReference type="ChEBI" id="CHEBI:43474"/>
        <dbReference type="ChEBI" id="CHEBI:456216"/>
        <dbReference type="EC" id="5.6.2.4"/>
    </reaction>
</comment>
<evidence type="ECO:0000256" key="5">
    <source>
        <dbReference type="ARBA" id="ARBA00023235"/>
    </source>
</evidence>
<dbReference type="EC" id="5.6.2.4" evidence="7"/>
<keyword evidence="12" id="KW-1185">Reference proteome</keyword>
<comment type="caution">
    <text evidence="11">The sequence shown here is derived from an EMBL/GenBank/DDBJ whole genome shotgun (WGS) entry which is preliminary data.</text>
</comment>
<evidence type="ECO:0000256" key="6">
    <source>
        <dbReference type="ARBA" id="ARBA00034617"/>
    </source>
</evidence>
<dbReference type="PANTHER" id="PTHR11070">
    <property type="entry name" value="UVRD / RECB / PCRA DNA HELICASE FAMILY MEMBER"/>
    <property type="match status" value="1"/>
</dbReference>
<evidence type="ECO:0000256" key="1">
    <source>
        <dbReference type="ARBA" id="ARBA00022741"/>
    </source>
</evidence>
<dbReference type="GO" id="GO:0005524">
    <property type="term" value="F:ATP binding"/>
    <property type="evidence" value="ECO:0007669"/>
    <property type="project" value="UniProtKB-UniRule"/>
</dbReference>
<dbReference type="Gene3D" id="3.40.50.300">
    <property type="entry name" value="P-loop containing nucleotide triphosphate hydrolases"/>
    <property type="match status" value="2"/>
</dbReference>
<keyword evidence="4 9" id="KW-0067">ATP-binding</keyword>
<comment type="catalytic activity">
    <reaction evidence="6">
        <text>Couples ATP hydrolysis with the unwinding of duplex DNA by translocating in the 3'-5' direction.</text>
        <dbReference type="EC" id="5.6.2.4"/>
    </reaction>
</comment>
<evidence type="ECO:0000256" key="9">
    <source>
        <dbReference type="PROSITE-ProRule" id="PRU00560"/>
    </source>
</evidence>
<organism evidence="11 12">
    <name type="scientific">Mycolicibacterium hippocampi</name>
    <dbReference type="NCBI Taxonomy" id="659824"/>
    <lineage>
        <taxon>Bacteria</taxon>
        <taxon>Bacillati</taxon>
        <taxon>Actinomycetota</taxon>
        <taxon>Actinomycetes</taxon>
        <taxon>Mycobacteriales</taxon>
        <taxon>Mycobacteriaceae</taxon>
        <taxon>Mycolicibacterium</taxon>
    </lineage>
</organism>
<feature type="domain" description="UvrD-like helicase ATP-binding" evidence="10">
    <location>
        <begin position="12"/>
        <end position="284"/>
    </location>
</feature>
<dbReference type="InterPro" id="IPR014017">
    <property type="entry name" value="DNA_helicase_UvrD-like_C"/>
</dbReference>
<proteinExistence type="predicted"/>
<dbReference type="GO" id="GO:0043138">
    <property type="term" value="F:3'-5' DNA helicase activity"/>
    <property type="evidence" value="ECO:0007669"/>
    <property type="project" value="UniProtKB-EC"/>
</dbReference>
<sequence>MTRELDHSNPIERLTDEQMIAAGSDNPRVFLEAAPGSGKTTVAANRFGVRRYRISRTPSRTFDGRAVIAVSFTRSATRELRARVRTTWGTSDLPWPHRITTLDALIYELVRSLLGSGLIAWPGGHTALTVHDTWKVLVEHEWTRSVAQVYLFEGKVSVRTTYDESGMRPVVSAFEDAIALGLCTHDDVRRVLDFALKRPEIWSALRDHVANTIRALIVDEVFDANELDIAVIELATGAGVDVTLIGDPWQALYGFRGARPDLVPGVLQKADFRTLKLTKSFRWRTEKQRELAETLRSGSPVELGTITATELIDLPTDVVLAPLWDQLWSAATTVLPIAWGSAKGNIVEAATTVLLNQCTTVLFATKATYLNDALSTLGVDDTILKPLEPGLTGVLELVEAAEGKNHWRDAYDAMVGVLGGVCSVGFPKVHANYLARLKLLQPRLRSEGNVVPGMTIHQAKGREWDNVACRFTDSEVAALAGGLTSANEKHRQLYVACTRARFSTRRLIVTG</sequence>
<dbReference type="GO" id="GO:0033202">
    <property type="term" value="C:DNA helicase complex"/>
    <property type="evidence" value="ECO:0007669"/>
    <property type="project" value="TreeGrafter"/>
</dbReference>
<keyword evidence="5" id="KW-0413">Isomerase</keyword>
<evidence type="ECO:0000256" key="4">
    <source>
        <dbReference type="ARBA" id="ARBA00022840"/>
    </source>
</evidence>
<evidence type="ECO:0000256" key="8">
    <source>
        <dbReference type="ARBA" id="ARBA00048988"/>
    </source>
</evidence>
<dbReference type="GO" id="GO:0005829">
    <property type="term" value="C:cytosol"/>
    <property type="evidence" value="ECO:0007669"/>
    <property type="project" value="TreeGrafter"/>
</dbReference>
<protein>
    <recommendedName>
        <fullName evidence="7">DNA 3'-5' helicase</fullName>
        <ecNumber evidence="7">5.6.2.4</ecNumber>
    </recommendedName>
</protein>
<dbReference type="RefSeq" id="WP_178360849.1">
    <property type="nucleotide sequence ID" value="NZ_JABFYL010000045.1"/>
</dbReference>
<keyword evidence="2 9" id="KW-0378">Hydrolase</keyword>
<feature type="binding site" evidence="9">
    <location>
        <begin position="33"/>
        <end position="40"/>
    </location>
    <ligand>
        <name>ATP</name>
        <dbReference type="ChEBI" id="CHEBI:30616"/>
    </ligand>
</feature>
<evidence type="ECO:0000256" key="2">
    <source>
        <dbReference type="ARBA" id="ARBA00022801"/>
    </source>
</evidence>
<reference evidence="11 12" key="1">
    <citation type="submission" date="2020-05" db="EMBL/GenBank/DDBJ databases">
        <title>Draft genome sequence of Mycobacterium hippocampi DL, isolated from European seabass, Dicentrarchus labrax, reared in fish farms.</title>
        <authorList>
            <person name="Stathopoulou P."/>
            <person name="Asimakis E."/>
            <person name="Tzokas K."/>
            <person name="Batargias C."/>
            <person name="Tsiamis G."/>
        </authorList>
    </citation>
    <scope>NUCLEOTIDE SEQUENCE [LARGE SCALE GENOMIC DNA]</scope>
    <source>
        <strain evidence="11 12">DL</strain>
    </source>
</reference>
<evidence type="ECO:0000256" key="3">
    <source>
        <dbReference type="ARBA" id="ARBA00022806"/>
    </source>
</evidence>
<dbReference type="InterPro" id="IPR014016">
    <property type="entry name" value="UvrD-like_ATP-bd"/>
</dbReference>
<keyword evidence="1 9" id="KW-0547">Nucleotide-binding</keyword>
<evidence type="ECO:0000256" key="7">
    <source>
        <dbReference type="ARBA" id="ARBA00034808"/>
    </source>
</evidence>
<dbReference type="PANTHER" id="PTHR11070:SF2">
    <property type="entry name" value="ATP-DEPENDENT DNA HELICASE SRS2"/>
    <property type="match status" value="1"/>
</dbReference>
<gene>
    <name evidence="11" type="ORF">HLY00_4313</name>
</gene>
<dbReference type="GO" id="GO:0003677">
    <property type="term" value="F:DNA binding"/>
    <property type="evidence" value="ECO:0007669"/>
    <property type="project" value="InterPro"/>
</dbReference>
<dbReference type="EMBL" id="JABFYL010000045">
    <property type="protein sequence ID" value="NVN52605.1"/>
    <property type="molecule type" value="Genomic_DNA"/>
</dbReference>
<dbReference type="InterPro" id="IPR000212">
    <property type="entry name" value="DNA_helicase_UvrD/REP"/>
</dbReference>